<accession>A0A8J3TBS0</accession>
<evidence type="ECO:0000256" key="2">
    <source>
        <dbReference type="SAM" id="Phobius"/>
    </source>
</evidence>
<proteinExistence type="predicted"/>
<evidence type="ECO:0000313" key="5">
    <source>
        <dbReference type="Proteomes" id="UP000599074"/>
    </source>
</evidence>
<dbReference type="SUPFAM" id="SSF53850">
    <property type="entry name" value="Periplasmic binding protein-like II"/>
    <property type="match status" value="1"/>
</dbReference>
<evidence type="ECO:0000313" key="4">
    <source>
        <dbReference type="EMBL" id="GII22952.1"/>
    </source>
</evidence>
<dbReference type="Pfam" id="PF13531">
    <property type="entry name" value="SBP_bac_11"/>
    <property type="match status" value="1"/>
</dbReference>
<feature type="region of interest" description="Disordered" evidence="1">
    <location>
        <begin position="95"/>
        <end position="119"/>
    </location>
</feature>
<keyword evidence="2" id="KW-1133">Transmembrane helix</keyword>
<keyword evidence="2" id="KW-0472">Membrane</keyword>
<dbReference type="InterPro" id="IPR002035">
    <property type="entry name" value="VWF_A"/>
</dbReference>
<dbReference type="Gene3D" id="3.40.50.410">
    <property type="entry name" value="von Willebrand factor, type A domain"/>
    <property type="match status" value="1"/>
</dbReference>
<dbReference type="SMART" id="SM00327">
    <property type="entry name" value="VWA"/>
    <property type="match status" value="1"/>
</dbReference>
<gene>
    <name evidence="4" type="ORF">Pme01_25490</name>
</gene>
<feature type="transmembrane region" description="Helical" evidence="2">
    <location>
        <begin position="149"/>
        <end position="170"/>
    </location>
</feature>
<dbReference type="PROSITE" id="PS50234">
    <property type="entry name" value="VWFA"/>
    <property type="match status" value="1"/>
</dbReference>
<dbReference type="Proteomes" id="UP000599074">
    <property type="component" value="Unassembled WGS sequence"/>
</dbReference>
<feature type="region of interest" description="Disordered" evidence="1">
    <location>
        <begin position="1"/>
        <end position="60"/>
    </location>
</feature>
<evidence type="ECO:0000259" key="3">
    <source>
        <dbReference type="PROSITE" id="PS50234"/>
    </source>
</evidence>
<dbReference type="EMBL" id="BOON01000023">
    <property type="protein sequence ID" value="GII22952.1"/>
    <property type="molecule type" value="Genomic_DNA"/>
</dbReference>
<dbReference type="SUPFAM" id="SSF53300">
    <property type="entry name" value="vWA-like"/>
    <property type="match status" value="1"/>
</dbReference>
<protein>
    <recommendedName>
        <fullName evidence="3">VWFA domain-containing protein</fullName>
    </recommendedName>
</protein>
<name>A0A8J3TBS0_9ACTN</name>
<dbReference type="AlphaFoldDB" id="A0A8J3TBS0"/>
<feature type="compositionally biased region" description="Pro residues" evidence="1">
    <location>
        <begin position="47"/>
        <end position="60"/>
    </location>
</feature>
<reference evidence="4" key="1">
    <citation type="submission" date="2021-01" db="EMBL/GenBank/DDBJ databases">
        <title>Whole genome shotgun sequence of Planosporangium mesophilum NBRC 109066.</title>
        <authorList>
            <person name="Komaki H."/>
            <person name="Tamura T."/>
        </authorList>
    </citation>
    <scope>NUCLEOTIDE SEQUENCE</scope>
    <source>
        <strain evidence="4">NBRC 109066</strain>
    </source>
</reference>
<dbReference type="RefSeq" id="WP_168115511.1">
    <property type="nucleotide sequence ID" value="NZ_BOON01000023.1"/>
</dbReference>
<keyword evidence="2" id="KW-0812">Transmembrane</keyword>
<sequence>MADARHDSGDVGGTERGDATTEYRRGTAKGAASVPGGLSSPYTPGVPRRPPAHPTLPYAPVPRRGVAPFVGELLPPAMPGRPRLRRVPIDQVPADRVPIDRPPVARPPVDRVPASHTAVGRAQVGRTIAGQATAPLPSNHRRRERGRHWAAVSGLLIGALTIGVGGATLISQGPGAIGVCPPPILRIVAAPEIASPIRDAAKSIGGHCAPAAVAAQEPAETVRDLEAHPPDVWVPSSTAWLRLADAQGYRAAGTSLARSPLVVATPRPVARSLGWPGRQPTWTELADRTYTGEIQRFSVPDPQRVTAGLLAVLGVDAAVGRGGDGPGAARMRALTFRSRLADADADPARLLRQVTAVPDPARDVGLFPVTEQALWSSLTETGARSLVAVYPPDGLVEADYPLVASDGVQHDAARRPVVARLGAWFRSGAGVRKLTEHGFRPPAGVADAAVPVRDGLLPRYGLASPIPPDARAVTEAVTAWARYQRMRFQALLLVDQSASMGDPVRDGAGDPTTKAALLRECAGEAVRLLGEDTSLAMWLFPPARASGTPFVEAVPFGPLDGAVGGVPRRTALSRALADYQPTSRTGAPLHEAVLRATDEMRQRYRSDEVTLVVVVTDGPDGGSSSRASFLSKLAGDVDPSRPVPVFAVGYGPGADMATLREAARLTGGQAFAAANPRDLDSAVLAVFLAAHQGRSG</sequence>
<feature type="compositionally biased region" description="Basic and acidic residues" evidence="1">
    <location>
        <begin position="1"/>
        <end position="25"/>
    </location>
</feature>
<evidence type="ECO:0000256" key="1">
    <source>
        <dbReference type="SAM" id="MobiDB-lite"/>
    </source>
</evidence>
<keyword evidence="5" id="KW-1185">Reference proteome</keyword>
<dbReference type="InterPro" id="IPR036465">
    <property type="entry name" value="vWFA_dom_sf"/>
</dbReference>
<comment type="caution">
    <text evidence="4">The sequence shown here is derived from an EMBL/GenBank/DDBJ whole genome shotgun (WGS) entry which is preliminary data.</text>
</comment>
<feature type="domain" description="VWFA" evidence="3">
    <location>
        <begin position="489"/>
        <end position="687"/>
    </location>
</feature>
<organism evidence="4 5">
    <name type="scientific">Planosporangium mesophilum</name>
    <dbReference type="NCBI Taxonomy" id="689768"/>
    <lineage>
        <taxon>Bacteria</taxon>
        <taxon>Bacillati</taxon>
        <taxon>Actinomycetota</taxon>
        <taxon>Actinomycetes</taxon>
        <taxon>Micromonosporales</taxon>
        <taxon>Micromonosporaceae</taxon>
        <taxon>Planosporangium</taxon>
    </lineage>
</organism>